<dbReference type="InterPro" id="IPR036982">
    <property type="entry name" value="Deoxyhypusine_synthase_sf"/>
</dbReference>
<evidence type="ECO:0000313" key="4">
    <source>
        <dbReference type="Proteomes" id="UP000051861"/>
    </source>
</evidence>
<comment type="caution">
    <text evidence="3">The sequence shown here is derived from an EMBL/GenBank/DDBJ whole genome shotgun (WGS) entry which is preliminary data.</text>
</comment>
<gene>
    <name evidence="3" type="ORF">AMJ44_02755</name>
</gene>
<dbReference type="GO" id="GO:0034038">
    <property type="term" value="F:deoxyhypusine synthase activity"/>
    <property type="evidence" value="ECO:0007669"/>
    <property type="project" value="TreeGrafter"/>
</dbReference>
<evidence type="ECO:0000256" key="1">
    <source>
        <dbReference type="ARBA" id="ARBA00009892"/>
    </source>
</evidence>
<dbReference type="PATRIC" id="fig|1703775.3.peg.3410"/>
<evidence type="ECO:0000256" key="2">
    <source>
        <dbReference type="ARBA" id="ARBA00022679"/>
    </source>
</evidence>
<dbReference type="Proteomes" id="UP000051861">
    <property type="component" value="Unassembled WGS sequence"/>
</dbReference>
<dbReference type="EMBL" id="LIZX01000015">
    <property type="protein sequence ID" value="KPJ69752.1"/>
    <property type="molecule type" value="Genomic_DNA"/>
</dbReference>
<dbReference type="Gene3D" id="3.40.910.10">
    <property type="entry name" value="Deoxyhypusine synthase"/>
    <property type="match status" value="1"/>
</dbReference>
<accession>A0A0S7Y4W6</accession>
<dbReference type="PANTHER" id="PTHR11703">
    <property type="entry name" value="DEOXYHYPUSINE SYNTHASE"/>
    <property type="match status" value="1"/>
</dbReference>
<evidence type="ECO:0008006" key="5">
    <source>
        <dbReference type="Google" id="ProtNLM"/>
    </source>
</evidence>
<evidence type="ECO:0000313" key="3">
    <source>
        <dbReference type="EMBL" id="KPJ69752.1"/>
    </source>
</evidence>
<dbReference type="SUPFAM" id="SSF52467">
    <property type="entry name" value="DHS-like NAD/FAD-binding domain"/>
    <property type="match status" value="1"/>
</dbReference>
<dbReference type="InterPro" id="IPR002773">
    <property type="entry name" value="Deoxyhypusine_synthase"/>
</dbReference>
<protein>
    <recommendedName>
        <fullName evidence="5">Deoxyhypusine synthase</fullName>
    </recommendedName>
</protein>
<sequence length="362" mass="40526">MTSEFLKKPTVPIRIGPGKTANLLLQEMLATGFQGKNLAECFEVWKEMLSEEEITIWLGIAGAVVPAGMRRAIAYLVEKRMVDVIVSTGAQMFHDACECLGVKHFQGSPLVDDIQLEKEGIDRFYNVYAKEQEQRGIDRQIQKFLEKLKPNFQYSSREFFEVLGKYLGEVGEEKDSILVQAERVGVPVYAPALNDSSFGYSFIMARHGVIDSPDGKVLKKSEENIVVRFIDQMKDTDETAQIASACKKSGVIYLGGGVPKNFIQQTELLNLIMGRDLPGHEYAIQITTDTPHFGGLSGCTFEEGQSWGKIAKAAKKVQCFCDLTIALPILVHGLAEHEELAAKRKKPHFDWEDSRQVKVVYR</sequence>
<dbReference type="Pfam" id="PF01916">
    <property type="entry name" value="DS"/>
    <property type="match status" value="1"/>
</dbReference>
<comment type="similarity">
    <text evidence="1">Belongs to the deoxyhypusine synthase family.</text>
</comment>
<name>A0A0S7Y4W6_UNCSA</name>
<keyword evidence="2" id="KW-0808">Transferase</keyword>
<dbReference type="GO" id="GO:0005737">
    <property type="term" value="C:cytoplasm"/>
    <property type="evidence" value="ECO:0007669"/>
    <property type="project" value="TreeGrafter"/>
</dbReference>
<reference evidence="3 4" key="1">
    <citation type="journal article" date="2015" name="Microbiome">
        <title>Genomic resolution of linkages in carbon, nitrogen, and sulfur cycling among widespread estuary sediment bacteria.</title>
        <authorList>
            <person name="Baker B.J."/>
            <person name="Lazar C.S."/>
            <person name="Teske A.P."/>
            <person name="Dick G.J."/>
        </authorList>
    </citation>
    <scope>NUCLEOTIDE SEQUENCE [LARGE SCALE GENOMIC DNA]</scope>
    <source>
        <strain evidence="3">DG_54_3</strain>
    </source>
</reference>
<dbReference type="PANTHER" id="PTHR11703:SF2">
    <property type="entry name" value="DEOXYHYPUSINE SYNTHASE-LIKE PROTEIN"/>
    <property type="match status" value="1"/>
</dbReference>
<organism evidence="3 4">
    <name type="scientific">candidate division WOR-1 bacterium DG_54_3</name>
    <dbReference type="NCBI Taxonomy" id="1703775"/>
    <lineage>
        <taxon>Bacteria</taxon>
        <taxon>Bacillati</taxon>
        <taxon>Saganbacteria</taxon>
    </lineage>
</organism>
<dbReference type="InterPro" id="IPR029035">
    <property type="entry name" value="DHS-like_NAD/FAD-binding_dom"/>
</dbReference>
<proteinExistence type="inferred from homology"/>
<dbReference type="NCBIfam" id="NF002006">
    <property type="entry name" value="PRK00805.1"/>
    <property type="match status" value="1"/>
</dbReference>
<dbReference type="AlphaFoldDB" id="A0A0S7Y4W6"/>